<dbReference type="PROSITE" id="PS00676">
    <property type="entry name" value="SIGMA54_INTERACT_2"/>
    <property type="match status" value="1"/>
</dbReference>
<dbReference type="AlphaFoldDB" id="A0AB38YD85"/>
<evidence type="ECO:0000256" key="7">
    <source>
        <dbReference type="ARBA" id="ARBA00023163"/>
    </source>
</evidence>
<dbReference type="EMBL" id="CP101717">
    <property type="protein sequence ID" value="WLD57028.1"/>
    <property type="molecule type" value="Genomic_DNA"/>
</dbReference>
<dbReference type="SUPFAM" id="SSF52540">
    <property type="entry name" value="P-loop containing nucleoside triphosphate hydrolases"/>
    <property type="match status" value="1"/>
</dbReference>
<dbReference type="SMART" id="SM00448">
    <property type="entry name" value="REC"/>
    <property type="match status" value="1"/>
</dbReference>
<dbReference type="Pfam" id="PF00072">
    <property type="entry name" value="Response_reg"/>
    <property type="match status" value="1"/>
</dbReference>
<dbReference type="GO" id="GO:0000160">
    <property type="term" value="P:phosphorelay signal transduction system"/>
    <property type="evidence" value="ECO:0007669"/>
    <property type="project" value="UniProtKB-KW"/>
</dbReference>
<feature type="modified residue" description="4-aspartylphosphate" evidence="8">
    <location>
        <position position="55"/>
    </location>
</feature>
<dbReference type="Pfam" id="PF00158">
    <property type="entry name" value="Sigma54_activat"/>
    <property type="match status" value="1"/>
</dbReference>
<dbReference type="PRINTS" id="PR01590">
    <property type="entry name" value="HTHFIS"/>
</dbReference>
<dbReference type="SUPFAM" id="SSF52172">
    <property type="entry name" value="CheY-like"/>
    <property type="match status" value="1"/>
</dbReference>
<dbReference type="InterPro" id="IPR027417">
    <property type="entry name" value="P-loop_NTPase"/>
</dbReference>
<dbReference type="InterPro" id="IPR002078">
    <property type="entry name" value="Sigma_54_int"/>
</dbReference>
<dbReference type="InterPro" id="IPR058031">
    <property type="entry name" value="AAA_lid_NorR"/>
</dbReference>
<keyword evidence="3" id="KW-0067">ATP-binding</keyword>
<dbReference type="InterPro" id="IPR011006">
    <property type="entry name" value="CheY-like_superfamily"/>
</dbReference>
<dbReference type="InterPro" id="IPR009057">
    <property type="entry name" value="Homeodomain-like_sf"/>
</dbReference>
<keyword evidence="7" id="KW-0804">Transcription</keyword>
<dbReference type="Gene3D" id="3.40.50.300">
    <property type="entry name" value="P-loop containing nucleotide triphosphate hydrolases"/>
    <property type="match status" value="1"/>
</dbReference>
<sequence>MSLKPTILVVEDDQNLRDALQDTLEIHDYQVLVADAAESALQLLSRHAVNMVVSDVRMPGMSGYELLAVLRKEYPHIPVLLMTAYGEVAHAVEAMQNGAVDYLVKPFKPQQLLNILGQHVGGKATASSDGNPVAVDPSSTHIMELARKVAPTDSTILISGESGTGKEVLARYIHAHSKRAGEAFVAINCAAIPENMLEATLFGHEKGAFTGAIQSMPGKFEQANGGTILLDEISEMDLGLQAKLLRVLQEREVERIGGRKTIQLDVRVLATTNRDLKQAVANGDFREDLYYRLSVFPIAWRPLRERPADILPMAERLIRLHAEKMQKPLVQLDESARRAILAHSWPGNIREMDNAIQRALILQSGQFISEFDLGLAGEHLIDRDTRAAVPESALDASTNALNAGVKKHEHQLIIDALRAAGGRKKQAAEDLGISPRTLRYKMARLREMGVEVENGKAAV</sequence>
<evidence type="ECO:0000256" key="1">
    <source>
        <dbReference type="ARBA" id="ARBA00022553"/>
    </source>
</evidence>
<gene>
    <name evidence="11" type="ORF">NFC81_09845</name>
</gene>
<keyword evidence="2" id="KW-0547">Nucleotide-binding</keyword>
<evidence type="ECO:0000256" key="8">
    <source>
        <dbReference type="PROSITE-ProRule" id="PRU00169"/>
    </source>
</evidence>
<dbReference type="GO" id="GO:0006355">
    <property type="term" value="P:regulation of DNA-templated transcription"/>
    <property type="evidence" value="ECO:0007669"/>
    <property type="project" value="InterPro"/>
</dbReference>
<keyword evidence="5" id="KW-0805">Transcription regulation</keyword>
<dbReference type="InterPro" id="IPR025943">
    <property type="entry name" value="Sigma_54_int_dom_ATP-bd_2"/>
</dbReference>
<evidence type="ECO:0000313" key="11">
    <source>
        <dbReference type="EMBL" id="WLD57028.1"/>
    </source>
</evidence>
<dbReference type="RefSeq" id="WP_304994314.1">
    <property type="nucleotide sequence ID" value="NZ_CP101717.1"/>
</dbReference>
<evidence type="ECO:0000259" key="9">
    <source>
        <dbReference type="PROSITE" id="PS50045"/>
    </source>
</evidence>
<dbReference type="InterPro" id="IPR002197">
    <property type="entry name" value="HTH_Fis"/>
</dbReference>
<dbReference type="PANTHER" id="PTHR32071">
    <property type="entry name" value="TRANSCRIPTIONAL REGULATORY PROTEIN"/>
    <property type="match status" value="1"/>
</dbReference>
<dbReference type="Gene3D" id="1.10.8.60">
    <property type="match status" value="1"/>
</dbReference>
<evidence type="ECO:0000259" key="10">
    <source>
        <dbReference type="PROSITE" id="PS50110"/>
    </source>
</evidence>
<dbReference type="PROSITE" id="PS50045">
    <property type="entry name" value="SIGMA54_INTERACT_4"/>
    <property type="match status" value="1"/>
</dbReference>
<dbReference type="Gene3D" id="1.10.10.60">
    <property type="entry name" value="Homeodomain-like"/>
    <property type="match status" value="1"/>
</dbReference>
<dbReference type="FunFam" id="3.40.50.2300:FF:000018">
    <property type="entry name" value="DNA-binding transcriptional regulator NtrC"/>
    <property type="match status" value="1"/>
</dbReference>
<dbReference type="PANTHER" id="PTHR32071:SF21">
    <property type="entry name" value="TRANSCRIPTIONAL REGULATORY PROTEIN FLGR"/>
    <property type="match status" value="1"/>
</dbReference>
<dbReference type="InterPro" id="IPR025662">
    <property type="entry name" value="Sigma_54_int_dom_ATP-bd_1"/>
</dbReference>
<reference evidence="11" key="1">
    <citation type="submission" date="2022-07" db="EMBL/GenBank/DDBJ databases">
        <title>Complete genome sequence of Salinispirillum sp. LH10-3-1 capable of multiple carbohydrate inversion isolated from a soda lake.</title>
        <authorList>
            <person name="Liu J."/>
            <person name="Zhai Y."/>
            <person name="Zhang H."/>
            <person name="Yang H."/>
            <person name="Qu J."/>
            <person name="Li J."/>
        </authorList>
    </citation>
    <scope>NUCLEOTIDE SEQUENCE</scope>
    <source>
        <strain evidence="11">LH 10-3-1</strain>
    </source>
</reference>
<accession>A0AB38YD85</accession>
<feature type="domain" description="Response regulatory" evidence="10">
    <location>
        <begin position="6"/>
        <end position="120"/>
    </location>
</feature>
<dbReference type="Pfam" id="PF25601">
    <property type="entry name" value="AAA_lid_14"/>
    <property type="match status" value="1"/>
</dbReference>
<keyword evidence="1 8" id="KW-0597">Phosphoprotein</keyword>
<protein>
    <submittedName>
        <fullName evidence="11">Sigma-54 dependent transcriptional regulator</fullName>
    </submittedName>
</protein>
<dbReference type="Pfam" id="PF02954">
    <property type="entry name" value="HTH_8"/>
    <property type="match status" value="1"/>
</dbReference>
<dbReference type="CDD" id="cd00009">
    <property type="entry name" value="AAA"/>
    <property type="match status" value="1"/>
</dbReference>
<evidence type="ECO:0000256" key="2">
    <source>
        <dbReference type="ARBA" id="ARBA00022741"/>
    </source>
</evidence>
<dbReference type="PROSITE" id="PS00675">
    <property type="entry name" value="SIGMA54_INTERACT_1"/>
    <property type="match status" value="1"/>
</dbReference>
<dbReference type="Gene3D" id="3.40.50.2300">
    <property type="match status" value="1"/>
</dbReference>
<evidence type="ECO:0000256" key="5">
    <source>
        <dbReference type="ARBA" id="ARBA00023015"/>
    </source>
</evidence>
<dbReference type="InterPro" id="IPR003593">
    <property type="entry name" value="AAA+_ATPase"/>
</dbReference>
<evidence type="ECO:0000256" key="3">
    <source>
        <dbReference type="ARBA" id="ARBA00022840"/>
    </source>
</evidence>
<dbReference type="SUPFAM" id="SSF46689">
    <property type="entry name" value="Homeodomain-like"/>
    <property type="match status" value="1"/>
</dbReference>
<evidence type="ECO:0000256" key="6">
    <source>
        <dbReference type="ARBA" id="ARBA00023125"/>
    </source>
</evidence>
<dbReference type="GO" id="GO:0043565">
    <property type="term" value="F:sequence-specific DNA binding"/>
    <property type="evidence" value="ECO:0007669"/>
    <property type="project" value="InterPro"/>
</dbReference>
<proteinExistence type="predicted"/>
<dbReference type="PROSITE" id="PS50110">
    <property type="entry name" value="RESPONSE_REGULATORY"/>
    <property type="match status" value="1"/>
</dbReference>
<evidence type="ECO:0000256" key="4">
    <source>
        <dbReference type="ARBA" id="ARBA00023012"/>
    </source>
</evidence>
<dbReference type="InterPro" id="IPR001789">
    <property type="entry name" value="Sig_transdc_resp-reg_receiver"/>
</dbReference>
<feature type="domain" description="Sigma-54 factor interaction" evidence="9">
    <location>
        <begin position="132"/>
        <end position="361"/>
    </location>
</feature>
<dbReference type="GO" id="GO:0005524">
    <property type="term" value="F:ATP binding"/>
    <property type="evidence" value="ECO:0007669"/>
    <property type="project" value="UniProtKB-KW"/>
</dbReference>
<keyword evidence="4" id="KW-0902">Two-component regulatory system</keyword>
<organism evidence="11">
    <name type="scientific">Salinispirillum sp. LH 10-3-1</name>
    <dbReference type="NCBI Taxonomy" id="2952525"/>
    <lineage>
        <taxon>Bacteria</taxon>
        <taxon>Pseudomonadati</taxon>
        <taxon>Pseudomonadota</taxon>
        <taxon>Gammaproteobacteria</taxon>
        <taxon>Oceanospirillales</taxon>
        <taxon>Saccharospirillaceae</taxon>
        <taxon>Salinispirillum</taxon>
    </lineage>
</organism>
<keyword evidence="6" id="KW-0238">DNA-binding</keyword>
<name>A0AB38YD85_9GAMM</name>
<dbReference type="SMART" id="SM00382">
    <property type="entry name" value="AAA"/>
    <property type="match status" value="1"/>
</dbReference>
<dbReference type="FunFam" id="3.40.50.300:FF:000006">
    <property type="entry name" value="DNA-binding transcriptional regulator NtrC"/>
    <property type="match status" value="1"/>
</dbReference>